<keyword evidence="3" id="KW-1185">Reference proteome</keyword>
<dbReference type="InterPro" id="IPR027843">
    <property type="entry name" value="DUF4440"/>
</dbReference>
<sequence>MSETPTHIQLTTDPARHPEVFASAFNTGDVDILEQVYEPGALFVPQPGTAVTGKARRLANAEFLELGLPITVSPRHVYALDDVALLIVDFVIAGTARHGGSVRIEGTATDVARRGADGYWRYAIDNPFGVAEGPAGSGRASTA</sequence>
<dbReference type="InterPro" id="IPR032710">
    <property type="entry name" value="NTF2-like_dom_sf"/>
</dbReference>
<evidence type="ECO:0000313" key="3">
    <source>
        <dbReference type="Proteomes" id="UP000791080"/>
    </source>
</evidence>
<comment type="caution">
    <text evidence="2">The sequence shown here is derived from an EMBL/GenBank/DDBJ whole genome shotgun (WGS) entry which is preliminary data.</text>
</comment>
<dbReference type="Gene3D" id="3.10.450.50">
    <property type="match status" value="1"/>
</dbReference>
<evidence type="ECO:0000259" key="1">
    <source>
        <dbReference type="Pfam" id="PF14534"/>
    </source>
</evidence>
<feature type="domain" description="DUF4440" evidence="1">
    <location>
        <begin position="21"/>
        <end position="121"/>
    </location>
</feature>
<reference evidence="2 3" key="1">
    <citation type="submission" date="2013-07" db="EMBL/GenBank/DDBJ databases">
        <authorList>
            <consortium name="DOE Joint Genome Institute"/>
            <person name="Reeve W."/>
            <person name="Huntemann M."/>
            <person name="Han J."/>
            <person name="Chen A."/>
            <person name="Kyrpides N."/>
            <person name="Mavromatis K."/>
            <person name="Markowitz V."/>
            <person name="Palaniappan K."/>
            <person name="Ivanova N."/>
            <person name="Schaumberg A."/>
            <person name="Pati A."/>
            <person name="Liolios K."/>
            <person name="Nordberg H.P."/>
            <person name="Cantor M.N."/>
            <person name="Hua S.X."/>
            <person name="Woyke T."/>
        </authorList>
    </citation>
    <scope>NUCLEOTIDE SEQUENCE [LARGE SCALE GENOMIC DNA]</scope>
    <source>
        <strain evidence="2 3">DSM 43889</strain>
    </source>
</reference>
<gene>
    <name evidence="2" type="ORF">G443_004263</name>
</gene>
<keyword evidence="2" id="KW-0413">Isomerase</keyword>
<dbReference type="SUPFAM" id="SSF54427">
    <property type="entry name" value="NTF2-like"/>
    <property type="match status" value="1"/>
</dbReference>
<name>A0ABT1JN86_ACTCY</name>
<evidence type="ECO:0000313" key="2">
    <source>
        <dbReference type="EMBL" id="MCP2333993.1"/>
    </source>
</evidence>
<organism evidence="2 3">
    <name type="scientific">Actinoalloteichus caeruleus DSM 43889</name>
    <dbReference type="NCBI Taxonomy" id="1120930"/>
    <lineage>
        <taxon>Bacteria</taxon>
        <taxon>Bacillati</taxon>
        <taxon>Actinomycetota</taxon>
        <taxon>Actinomycetes</taxon>
        <taxon>Pseudonocardiales</taxon>
        <taxon>Pseudonocardiaceae</taxon>
        <taxon>Actinoalloteichus</taxon>
        <taxon>Actinoalloteichus cyanogriseus</taxon>
    </lineage>
</organism>
<dbReference type="EMBL" id="AUBJ02000001">
    <property type="protein sequence ID" value="MCP2333993.1"/>
    <property type="molecule type" value="Genomic_DNA"/>
</dbReference>
<dbReference type="Proteomes" id="UP000791080">
    <property type="component" value="Unassembled WGS sequence"/>
</dbReference>
<accession>A0ABT1JN86</accession>
<dbReference type="RefSeq" id="WP_026418647.1">
    <property type="nucleotide sequence ID" value="NZ_AUBJ02000001.1"/>
</dbReference>
<protein>
    <submittedName>
        <fullName evidence="2">Ketosteroid isomerase homolog</fullName>
    </submittedName>
</protein>
<proteinExistence type="predicted"/>
<dbReference type="GO" id="GO:0016853">
    <property type="term" value="F:isomerase activity"/>
    <property type="evidence" value="ECO:0007669"/>
    <property type="project" value="UniProtKB-KW"/>
</dbReference>
<reference evidence="2 3" key="2">
    <citation type="submission" date="2022-06" db="EMBL/GenBank/DDBJ databases">
        <title>Genomic Encyclopedia of Type Strains, Phase I: the one thousand microbial genomes (KMG-I) project.</title>
        <authorList>
            <person name="Kyrpides N."/>
        </authorList>
    </citation>
    <scope>NUCLEOTIDE SEQUENCE [LARGE SCALE GENOMIC DNA]</scope>
    <source>
        <strain evidence="2 3">DSM 43889</strain>
    </source>
</reference>
<dbReference type="Pfam" id="PF14534">
    <property type="entry name" value="DUF4440"/>
    <property type="match status" value="1"/>
</dbReference>